<reference evidence="2" key="1">
    <citation type="submission" date="2020-05" db="EMBL/GenBank/DDBJ databases">
        <title>Mycena genomes resolve the evolution of fungal bioluminescence.</title>
        <authorList>
            <person name="Tsai I.J."/>
        </authorList>
    </citation>
    <scope>NUCLEOTIDE SEQUENCE</scope>
    <source>
        <strain evidence="2">160909Yilan</strain>
    </source>
</reference>
<dbReference type="Gene3D" id="3.80.10.10">
    <property type="entry name" value="Ribonuclease Inhibitor"/>
    <property type="match status" value="1"/>
</dbReference>
<proteinExistence type="predicted"/>
<dbReference type="OrthoDB" id="2998531at2759"/>
<accession>A0A8H7CZ63</accession>
<gene>
    <name evidence="2" type="ORF">MSAN_01482100</name>
</gene>
<dbReference type="EMBL" id="JACAZH010000011">
    <property type="protein sequence ID" value="KAF7355645.1"/>
    <property type="molecule type" value="Genomic_DNA"/>
</dbReference>
<dbReference type="InterPro" id="IPR032675">
    <property type="entry name" value="LRR_dom_sf"/>
</dbReference>
<evidence type="ECO:0000313" key="2">
    <source>
        <dbReference type="EMBL" id="KAF7355645.1"/>
    </source>
</evidence>
<keyword evidence="3" id="KW-1185">Reference proteome</keyword>
<name>A0A8H7CZ63_9AGAR</name>
<evidence type="ECO:0000313" key="3">
    <source>
        <dbReference type="Proteomes" id="UP000623467"/>
    </source>
</evidence>
<protein>
    <submittedName>
        <fullName evidence="2">F-box domain-containing protein</fullName>
    </submittedName>
</protein>
<organism evidence="2 3">
    <name type="scientific">Mycena sanguinolenta</name>
    <dbReference type="NCBI Taxonomy" id="230812"/>
    <lineage>
        <taxon>Eukaryota</taxon>
        <taxon>Fungi</taxon>
        <taxon>Dikarya</taxon>
        <taxon>Basidiomycota</taxon>
        <taxon>Agaricomycotina</taxon>
        <taxon>Agaricomycetes</taxon>
        <taxon>Agaricomycetidae</taxon>
        <taxon>Agaricales</taxon>
        <taxon>Marasmiineae</taxon>
        <taxon>Mycenaceae</taxon>
        <taxon>Mycena</taxon>
    </lineage>
</organism>
<evidence type="ECO:0000256" key="1">
    <source>
        <dbReference type="SAM" id="MobiDB-lite"/>
    </source>
</evidence>
<comment type="caution">
    <text evidence="2">The sequence shown here is derived from an EMBL/GenBank/DDBJ whole genome shotgun (WGS) entry which is preliminary data.</text>
</comment>
<feature type="region of interest" description="Disordered" evidence="1">
    <location>
        <begin position="311"/>
        <end position="339"/>
    </location>
</feature>
<dbReference type="AlphaFoldDB" id="A0A8H7CZ63"/>
<dbReference type="Proteomes" id="UP000623467">
    <property type="component" value="Unassembled WGS sequence"/>
</dbReference>
<dbReference type="SUPFAM" id="SSF52047">
    <property type="entry name" value="RNI-like"/>
    <property type="match status" value="1"/>
</dbReference>
<sequence length="535" mass="58510">MERNRDRLISIASHPKIPSMIQSWSFHAATPRLLTEDVMVRRYPAFQQILGLSRAISSEFRSTIGAYTNLSELDLTGFQLTPGFAQTIASLPKLATIALTDCDVHCPASFRGIALEAFTCGCKVLQLKDDMAEQYNLVSGSNLKVLELFDPASGRAFVTALAPAPLPHLAHLNVHLGYGDKDLFYRFLDCCPALKCIILEAPPTFADGITLPETTVPVLHSYTGPIEIAGVFAGGRPIHMLKLHRWLGGDDDDEVTANAAVVQQVLLEISTSSATIEDLTLPTLSLDSAPLRLVASFPKLKYLMFILPNTRGDEEHQSDGESDSEGDWETANGSSSIGSADEIIDIEGDGNDPSHLDDWETPWMTLNDLGDFVLGAKGVVLDSEEGRCGDCSSECSTQSECSSECSSDTSESIDWSGAPANEKIYEDLKLKSIEDFILALGNDLIPLPRNIRELYIGTLPIIFPGSKEMSMPDSEMSFVVEKLGSRYPGLKKVVVGFQPRTWKRKNGFWKYPKPETATPVHPLQRLLQLGSLAMA</sequence>